<dbReference type="Proteomes" id="UP000292702">
    <property type="component" value="Unassembled WGS sequence"/>
</dbReference>
<comment type="similarity">
    <text evidence="2">Belongs to the NAD(P)-dependent epimerase/dehydratase family. Dihydroflavonol-4-reductase subfamily.</text>
</comment>
<dbReference type="InterPro" id="IPR036291">
    <property type="entry name" value="NAD(P)-bd_dom_sf"/>
</dbReference>
<comment type="caution">
    <text evidence="4">The sequence shown here is derived from an EMBL/GenBank/DDBJ whole genome shotgun (WGS) entry which is preliminary data.</text>
</comment>
<evidence type="ECO:0000256" key="1">
    <source>
        <dbReference type="ARBA" id="ARBA00023002"/>
    </source>
</evidence>
<sequence>MGIVEKGKVLVTGANGYIAMHVVDQLLKGGYSVRGTVRSESKIKYIQDYFKSYGDKLELVVVPDITKEGAFDNYVSDVDAIEHTASPFTMQIDDPNEVIAPAVAGTTSVLQSAVLHGKNVKRIVVTSSTGAVLEVDTGKTTFTEDDWNDQAIRIVEEKGSAADAPSKYRASKTLAERAAWKVAELHKDSFELTTICPPFVYGPPIHEINGGSEGLNQSLKDWFNIVLKGTKDSDKEFLAKVGSSWVDVRDVAKAHVLALKTVDAGGQRIIVSTGAWKWQDWINIARTFASEVAAGAADTYKPDEAVHDFLYNTEKAKRIFELDSSILISRETSVQDMLSKFKERNLQWP</sequence>
<dbReference type="PANTHER" id="PTHR10366">
    <property type="entry name" value="NAD DEPENDENT EPIMERASE/DEHYDRATASE"/>
    <property type="match status" value="1"/>
</dbReference>
<organism evidence="4 5">
    <name type="scientific">Steccherinum ochraceum</name>
    <dbReference type="NCBI Taxonomy" id="92696"/>
    <lineage>
        <taxon>Eukaryota</taxon>
        <taxon>Fungi</taxon>
        <taxon>Dikarya</taxon>
        <taxon>Basidiomycota</taxon>
        <taxon>Agaricomycotina</taxon>
        <taxon>Agaricomycetes</taxon>
        <taxon>Polyporales</taxon>
        <taxon>Steccherinaceae</taxon>
        <taxon>Steccherinum</taxon>
    </lineage>
</organism>
<name>A0A4R0RBI5_9APHY</name>
<reference evidence="4 5" key="1">
    <citation type="submission" date="2018-11" db="EMBL/GenBank/DDBJ databases">
        <title>Genome assembly of Steccherinum ochraceum LE-BIN_3174, the white-rot fungus of the Steccherinaceae family (The Residual Polyporoid clade, Polyporales, Basidiomycota).</title>
        <authorList>
            <person name="Fedorova T.V."/>
            <person name="Glazunova O.A."/>
            <person name="Landesman E.O."/>
            <person name="Moiseenko K.V."/>
            <person name="Psurtseva N.V."/>
            <person name="Savinova O.S."/>
            <person name="Shakhova N.V."/>
            <person name="Tyazhelova T.V."/>
            <person name="Vasina D.V."/>
        </authorList>
    </citation>
    <scope>NUCLEOTIDE SEQUENCE [LARGE SCALE GENOMIC DNA]</scope>
    <source>
        <strain evidence="4 5">LE-BIN_3174</strain>
    </source>
</reference>
<dbReference type="SUPFAM" id="SSF51735">
    <property type="entry name" value="NAD(P)-binding Rossmann-fold domains"/>
    <property type="match status" value="1"/>
</dbReference>
<dbReference type="EMBL" id="RWJN01000260">
    <property type="protein sequence ID" value="TCD64033.1"/>
    <property type="molecule type" value="Genomic_DNA"/>
</dbReference>
<feature type="domain" description="NAD-dependent epimerase/dehydratase" evidence="3">
    <location>
        <begin position="9"/>
        <end position="268"/>
    </location>
</feature>
<dbReference type="Gene3D" id="3.40.50.720">
    <property type="entry name" value="NAD(P)-binding Rossmann-like Domain"/>
    <property type="match status" value="1"/>
</dbReference>
<dbReference type="InterPro" id="IPR050425">
    <property type="entry name" value="NAD(P)_dehydrat-like"/>
</dbReference>
<gene>
    <name evidence="4" type="primary">GRE2_9</name>
    <name evidence="4" type="ORF">EIP91_004667</name>
</gene>
<accession>A0A4R0RBI5</accession>
<dbReference type="STRING" id="92696.A0A4R0RBI5"/>
<keyword evidence="1" id="KW-0560">Oxidoreductase</keyword>
<dbReference type="GO" id="GO:0016616">
    <property type="term" value="F:oxidoreductase activity, acting on the CH-OH group of donors, NAD or NADP as acceptor"/>
    <property type="evidence" value="ECO:0007669"/>
    <property type="project" value="TreeGrafter"/>
</dbReference>
<keyword evidence="5" id="KW-1185">Reference proteome</keyword>
<dbReference type="OrthoDB" id="2735536at2759"/>
<evidence type="ECO:0000256" key="2">
    <source>
        <dbReference type="ARBA" id="ARBA00023445"/>
    </source>
</evidence>
<dbReference type="Pfam" id="PF01370">
    <property type="entry name" value="Epimerase"/>
    <property type="match status" value="1"/>
</dbReference>
<evidence type="ECO:0000313" key="4">
    <source>
        <dbReference type="EMBL" id="TCD64033.1"/>
    </source>
</evidence>
<evidence type="ECO:0000259" key="3">
    <source>
        <dbReference type="Pfam" id="PF01370"/>
    </source>
</evidence>
<dbReference type="AlphaFoldDB" id="A0A4R0RBI5"/>
<dbReference type="InterPro" id="IPR001509">
    <property type="entry name" value="Epimerase_deHydtase"/>
</dbReference>
<dbReference type="PANTHER" id="PTHR10366:SF564">
    <property type="entry name" value="STEROL-4-ALPHA-CARBOXYLATE 3-DEHYDROGENASE, DECARBOXYLATING"/>
    <property type="match status" value="1"/>
</dbReference>
<proteinExistence type="inferred from homology"/>
<protein>
    <submittedName>
        <fullName evidence="4">Methylglyoxal reductase (NADPH-dependent) gre2</fullName>
    </submittedName>
</protein>
<evidence type="ECO:0000313" key="5">
    <source>
        <dbReference type="Proteomes" id="UP000292702"/>
    </source>
</evidence>